<organism evidence="3">
    <name type="scientific">Corethron hystrix</name>
    <dbReference type="NCBI Taxonomy" id="216773"/>
    <lineage>
        <taxon>Eukaryota</taxon>
        <taxon>Sar</taxon>
        <taxon>Stramenopiles</taxon>
        <taxon>Ochrophyta</taxon>
        <taxon>Bacillariophyta</taxon>
        <taxon>Coscinodiscophyceae</taxon>
        <taxon>Corethrophycidae</taxon>
        <taxon>Corethrales</taxon>
        <taxon>Corethraceae</taxon>
        <taxon>Corethron</taxon>
    </lineage>
</organism>
<dbReference type="GO" id="GO:0043023">
    <property type="term" value="F:ribosomal large subunit binding"/>
    <property type="evidence" value="ECO:0007669"/>
    <property type="project" value="TreeGrafter"/>
</dbReference>
<feature type="domain" description="NFACT RNA-binding" evidence="2">
    <location>
        <begin position="223"/>
        <end position="325"/>
    </location>
</feature>
<evidence type="ECO:0000313" key="3">
    <source>
        <dbReference type="EMBL" id="CAD8899041.1"/>
    </source>
</evidence>
<evidence type="ECO:0000259" key="2">
    <source>
        <dbReference type="Pfam" id="PF05670"/>
    </source>
</evidence>
<feature type="region of interest" description="Disordered" evidence="1">
    <location>
        <begin position="195"/>
        <end position="214"/>
    </location>
</feature>
<evidence type="ECO:0000256" key="1">
    <source>
        <dbReference type="SAM" id="MobiDB-lite"/>
    </source>
</evidence>
<dbReference type="PANTHER" id="PTHR15239:SF6">
    <property type="entry name" value="RIBOSOME QUALITY CONTROL COMPLEX SUBUNIT NEMF"/>
    <property type="match status" value="1"/>
</dbReference>
<gene>
    <name evidence="3" type="ORF">CHYS00102_LOCUS26257</name>
</gene>
<dbReference type="GO" id="GO:0072344">
    <property type="term" value="P:rescue of stalled ribosome"/>
    <property type="evidence" value="ECO:0007669"/>
    <property type="project" value="TreeGrafter"/>
</dbReference>
<dbReference type="GO" id="GO:1990116">
    <property type="term" value="P:ribosome-associated ubiquitin-dependent protein catabolic process"/>
    <property type="evidence" value="ECO:0007669"/>
    <property type="project" value="TreeGrafter"/>
</dbReference>
<dbReference type="Pfam" id="PF05670">
    <property type="entry name" value="NFACT-R_1"/>
    <property type="match status" value="1"/>
</dbReference>
<dbReference type="GO" id="GO:1990112">
    <property type="term" value="C:RQC complex"/>
    <property type="evidence" value="ECO:0007669"/>
    <property type="project" value="TreeGrafter"/>
</dbReference>
<name>A0A7S1BVA7_9STRA</name>
<dbReference type="InterPro" id="IPR051608">
    <property type="entry name" value="RQC_Subunit_NEMF"/>
</dbReference>
<dbReference type="PANTHER" id="PTHR15239">
    <property type="entry name" value="NUCLEAR EXPORT MEDIATOR FACTOR NEMF"/>
    <property type="match status" value="1"/>
</dbReference>
<dbReference type="GO" id="GO:0000049">
    <property type="term" value="F:tRNA binding"/>
    <property type="evidence" value="ECO:0007669"/>
    <property type="project" value="TreeGrafter"/>
</dbReference>
<reference evidence="3" key="1">
    <citation type="submission" date="2021-01" db="EMBL/GenBank/DDBJ databases">
        <authorList>
            <person name="Corre E."/>
            <person name="Pelletier E."/>
            <person name="Niang G."/>
            <person name="Scheremetjew M."/>
            <person name="Finn R."/>
            <person name="Kale V."/>
            <person name="Holt S."/>
            <person name="Cochrane G."/>
            <person name="Meng A."/>
            <person name="Brown T."/>
            <person name="Cohen L."/>
        </authorList>
    </citation>
    <scope>NUCLEOTIDE SEQUENCE</scope>
    <source>
        <strain evidence="3">308</strain>
    </source>
</reference>
<accession>A0A7S1BVA7</accession>
<dbReference type="AlphaFoldDB" id="A0A7S1BVA7"/>
<proteinExistence type="predicted"/>
<dbReference type="EMBL" id="HBFR01035970">
    <property type="protein sequence ID" value="CAD8899041.1"/>
    <property type="molecule type" value="Transcribed_RNA"/>
</dbReference>
<dbReference type="InterPro" id="IPR008532">
    <property type="entry name" value="NFACT_RNA-bd"/>
</dbReference>
<protein>
    <recommendedName>
        <fullName evidence="2">NFACT RNA-binding domain-containing protein</fullName>
    </recommendedName>
</protein>
<sequence>MTVIATILTASTYHKTALATASGRYLSAAIAPRFLSSSAFAFSTPRFPSNVVPPPILNIHARRHYRSRHAKTTFFASAESDDATNAAPKSLSVPGLKKETSRLLLRCQKKLIKANERRAKALHRWESSEEYLTCPDPSSLPLPEPVASVDETLAPLQRRLSSLFDLESALAALPGKSPALPSDVLALIEALEVTDAPPVRPPPGPKKPKGPRASASVRLPYRRFYAESGVEIRVGKSAEDNDVLSTAPEHRDSVDWWMHASGCPGSHVVIRTHGTPEKEVVEDAAALAASYSKFKGQRRVKVNLCRCREVSKPPGAKPGLVMIRGDVRTVTVDTKEAAARLKRLDETCLVN</sequence>